<evidence type="ECO:0000313" key="1">
    <source>
        <dbReference type="EMBL" id="KAJ3552927.1"/>
    </source>
</evidence>
<reference evidence="1" key="1">
    <citation type="submission" date="2022-07" db="EMBL/GenBank/DDBJ databases">
        <title>Genome Sequence of Phlebia brevispora.</title>
        <authorList>
            <person name="Buettner E."/>
        </authorList>
    </citation>
    <scope>NUCLEOTIDE SEQUENCE</scope>
    <source>
        <strain evidence="1">MPL23</strain>
    </source>
</reference>
<evidence type="ECO:0000313" key="2">
    <source>
        <dbReference type="Proteomes" id="UP001148662"/>
    </source>
</evidence>
<accession>A0ACC1T4N1</accession>
<organism evidence="1 2">
    <name type="scientific">Phlebia brevispora</name>
    <dbReference type="NCBI Taxonomy" id="194682"/>
    <lineage>
        <taxon>Eukaryota</taxon>
        <taxon>Fungi</taxon>
        <taxon>Dikarya</taxon>
        <taxon>Basidiomycota</taxon>
        <taxon>Agaricomycotina</taxon>
        <taxon>Agaricomycetes</taxon>
        <taxon>Polyporales</taxon>
        <taxon>Meruliaceae</taxon>
        <taxon>Phlebia</taxon>
    </lineage>
</organism>
<protein>
    <submittedName>
        <fullName evidence="1">Uncharacterized protein</fullName>
    </submittedName>
</protein>
<comment type="caution">
    <text evidence="1">The sequence shown here is derived from an EMBL/GenBank/DDBJ whole genome shotgun (WGS) entry which is preliminary data.</text>
</comment>
<gene>
    <name evidence="1" type="ORF">NM688_g3895</name>
</gene>
<sequence>MPNGARPQVVQLVPPELLIKIFLELVLSSFYLTDAKQPSLYSWIPPVTRVCRRWRAIALQAHELWSYIHAIYPDPRIALCIARSGDAPLSVIAIQADRRNPEIAVTAFRTVLPHLGRIRRLVMVGGRLCEELQSATLRDHSASLLESLEVTESPRNPRRTIPHDAAQNPPLFLTQPLPRLKTFMWHGWQGGTSFVNVVGSNLRVLDLAFTPSAARLTWVQWLSFLEIVPQLEDLLLTLVVSPAPASTDGAVLPVSLPCLSHLAMHFIFLTDADNLLQHLMLPSNTRVEISVSNFGINVQDHLRLIAAIESQLSRMLTRVDLKKRSADLLLMEFNASVIAVDVKHTTTPPPNVCMYSRWLDKASIPQSGFRLHLRGAVDRRSANGSAFSDALFKRVCQMLDRVYLLQDFQTLMIKEGQGREPDWDDEPFILPPGRFQLLKEIVLEKMTDLQTLVLKSPDIWGFATKLLSPMPSGNRRDGLTTLGDVGSSTPLLFPSLNSVSILKRPSMYDVIAHDVPPTLDLLRQQRMVYDARLVRCHFCAIGESSYFPLPGDKRGAGPCQGGRTFEF</sequence>
<dbReference type="EMBL" id="JANHOG010000600">
    <property type="protein sequence ID" value="KAJ3552927.1"/>
    <property type="molecule type" value="Genomic_DNA"/>
</dbReference>
<name>A0ACC1T4N1_9APHY</name>
<keyword evidence="2" id="KW-1185">Reference proteome</keyword>
<proteinExistence type="predicted"/>
<dbReference type="Proteomes" id="UP001148662">
    <property type="component" value="Unassembled WGS sequence"/>
</dbReference>